<evidence type="ECO:0008006" key="5">
    <source>
        <dbReference type="Google" id="ProtNLM"/>
    </source>
</evidence>
<protein>
    <recommendedName>
        <fullName evidence="5">Thiopeptide-type bacteriocin biosynthesis domain-containing protein</fullName>
    </recommendedName>
</protein>
<gene>
    <name evidence="3" type="ORF">DL897_05535</name>
</gene>
<name>A0A364K833_9BACL</name>
<feature type="domain" description="Lantibiotic dehydratase N-terminal" evidence="1">
    <location>
        <begin position="52"/>
        <end position="699"/>
    </location>
</feature>
<dbReference type="Pfam" id="PF04738">
    <property type="entry name" value="Lant_dehydr_N"/>
    <property type="match status" value="1"/>
</dbReference>
<dbReference type="Proteomes" id="UP000251213">
    <property type="component" value="Unassembled WGS sequence"/>
</dbReference>
<dbReference type="Pfam" id="PF14028">
    <property type="entry name" value="Lant_dehydr_C"/>
    <property type="match status" value="1"/>
</dbReference>
<comment type="caution">
    <text evidence="3">The sequence shown here is derived from an EMBL/GenBank/DDBJ whole genome shotgun (WGS) entry which is preliminary data.</text>
</comment>
<proteinExistence type="predicted"/>
<dbReference type="InterPro" id="IPR023809">
    <property type="entry name" value="Thiopep_bacteriocin_synth_dom"/>
</dbReference>
<accession>A0A364K833</accession>
<evidence type="ECO:0000259" key="2">
    <source>
        <dbReference type="Pfam" id="PF14028"/>
    </source>
</evidence>
<dbReference type="EMBL" id="QJKK01000002">
    <property type="protein sequence ID" value="RAL26453.1"/>
    <property type="molecule type" value="Genomic_DNA"/>
</dbReference>
<evidence type="ECO:0000259" key="1">
    <source>
        <dbReference type="Pfam" id="PF04738"/>
    </source>
</evidence>
<evidence type="ECO:0000313" key="4">
    <source>
        <dbReference type="Proteomes" id="UP000251213"/>
    </source>
</evidence>
<dbReference type="NCBIfam" id="TIGR03891">
    <property type="entry name" value="thiopep_ocin"/>
    <property type="match status" value="1"/>
</dbReference>
<dbReference type="AlphaFoldDB" id="A0A364K833"/>
<reference evidence="3 4" key="1">
    <citation type="submission" date="2018-06" db="EMBL/GenBank/DDBJ databases">
        <title>Thermoflavimicrobium daqus sp. nov., a thermophilic microbe isolated from Moutai-flavour Daqu.</title>
        <authorList>
            <person name="Wang X."/>
            <person name="Zhou H."/>
        </authorList>
    </citation>
    <scope>NUCLEOTIDE SEQUENCE [LARGE SCALE GENOMIC DNA]</scope>
    <source>
        <strain evidence="3 4">FBKL4.011</strain>
    </source>
</reference>
<evidence type="ECO:0000313" key="3">
    <source>
        <dbReference type="EMBL" id="RAL26453.1"/>
    </source>
</evidence>
<dbReference type="InterPro" id="IPR006827">
    <property type="entry name" value="Lant_deHydtase_N"/>
</dbReference>
<dbReference type="OrthoDB" id="1273722at2"/>
<keyword evidence="4" id="KW-1185">Reference proteome</keyword>
<reference evidence="3 4" key="2">
    <citation type="submission" date="2018-06" db="EMBL/GenBank/DDBJ databases">
        <authorList>
            <person name="Zhirakovskaya E."/>
        </authorList>
    </citation>
    <scope>NUCLEOTIDE SEQUENCE [LARGE SCALE GENOMIC DNA]</scope>
    <source>
        <strain evidence="3 4">FBKL4.011</strain>
    </source>
</reference>
<feature type="domain" description="Thiopeptide-type bacteriocin biosynthesis" evidence="2">
    <location>
        <begin position="776"/>
        <end position="1039"/>
    </location>
</feature>
<organism evidence="3 4">
    <name type="scientific">Thermoflavimicrobium daqui</name>
    <dbReference type="NCBI Taxonomy" id="2137476"/>
    <lineage>
        <taxon>Bacteria</taxon>
        <taxon>Bacillati</taxon>
        <taxon>Bacillota</taxon>
        <taxon>Bacilli</taxon>
        <taxon>Bacillales</taxon>
        <taxon>Thermoactinomycetaceae</taxon>
        <taxon>Thermoflavimicrobium</taxon>
    </lineage>
</organism>
<sequence>MEEIFMKDQAKYQCYPFFIARTTLNSYSKYISQWESWGFIFKRDDLEKLFIEDKKFQESVLVSSKNLYLSILENNYKLTNKHFISLLKYFIRNSTRTTPYGLTAGVSTGRFSEETSINIGSDSSIKKIARPDMEWLYKVIKKSEEILGIKLRVRINNTLLNKGYKLVNVWNTYLKSPFDKNKEIVDQVSINNTKAVQIVFNSIQDDFMSIKDLLTILHEHYPDVNETVFHNFISELIGKEYLISDLRENLLNNHQFETLIDKLAKYQIRSDYFDKLESIEEKITYYNHLEIGKGIDTYVSLINQMEEIATSQNYLQVDMYRNPEQMDLDQNTKNDVEELADFLSIFATPREESSLQNYKNKFIDKYGRREVNLLEVIDEVYGIGLPNRTEENMIQRDQEDILEEYLNNRLIYCLENQQNEISISEEFVSNLRRRSIEEEAYANSNDKKSLPRSIELSLFILDNQKDQRRYICSPLIGSESAGQSIGRFMHLLNNKEEILHNLKQVEQTSNKETVEITFIPKIGRNANVMACETFRDTFLEFGSKTHLPEKKSISLEDIYIGLKGNHFYFRSKSTNNILSFSVNNKFNSNYYPPLFKFMIDASRDRQKNIFHVIQVIDRISRKFIKFPRVSYKNLILSPAVWRLESSFFKRGNQIVSKNEFTKLLAEYRLKYKIPDQVFVQEWDQRLLLDLNDQQCIELLYSFYRKNDKIKLLETIFKTNDQITKDSEGNRYLSEFVFLLQQKRPEKQIFNMDKAVEKISNVSEDSDQRVFFPFSRWMYLKMYIQPELENEVLISYIYQFANKLVALNLAKKFFFIRYKDNKQHIRLRFDLAMDIDFNHLLKETIRFSEELKRLKIMGAWSIDSYERELERYGGMQCIEQAEEFFYDDSLATIEILKAMEENNITMDEDTIVVISLAKLMHDAGISIEKQFEILDSVVKKDDYRDLFNKDRKNWIKMINSDHNWEELRSTDDGLRLFHILEKRSDSILRYWTQVEEEAMRGSITNSPKHILLSLIHMHFNRFFGVDKNKEKRGMALLRHSLHARLGYKKAQAKAFEKQ</sequence>